<organism evidence="2 3">
    <name type="scientific">Nocardia arthritidis</name>
    <dbReference type="NCBI Taxonomy" id="228602"/>
    <lineage>
        <taxon>Bacteria</taxon>
        <taxon>Bacillati</taxon>
        <taxon>Actinomycetota</taxon>
        <taxon>Actinomycetes</taxon>
        <taxon>Mycobacteriales</taxon>
        <taxon>Nocardiaceae</taxon>
        <taxon>Nocardia</taxon>
    </lineage>
</organism>
<protein>
    <submittedName>
        <fullName evidence="2">Helix-turn-helix domain-containing protein</fullName>
    </submittedName>
</protein>
<dbReference type="Gene3D" id="1.10.260.40">
    <property type="entry name" value="lambda repressor-like DNA-binding domains"/>
    <property type="match status" value="1"/>
</dbReference>
<name>A0A6G9Y4T4_9NOCA</name>
<sequence length="402" mass="44619">MDSNQTGQTLRRLRVERGLSFGELAALLFCERSHLSNIEAGRRWPKERAWAERADRALNGNGVLTAAWDADQQQRTEAATTLKLLEKARRESEALVVAPDGVHLDDIHDDIVHIARASGIEAYDRTIRHALDLRAELMRRLREGAHRPDTIRDLYVALSRVCGVLAYLTLDLGQADMAQAHIRAAFQLGDRAEHDQLRAWARGTQSLAFRFTKDFELARDAAIDGLRFVGASTGTAEPRLLCGLAASTANLGDSGRAVELLEQADKSREHCGPDEINGPLFGFSPAKQLYYHGFSLMWADDPAILRRAVKASHEAIAAWRETNSPGDEMLTYIYLATACARLGDLDGSIEAVAPILERPVTASFSWVKKRMNQLDKLLGMHFPNSRVADDMRETLQAYVHAA</sequence>
<evidence type="ECO:0000259" key="1">
    <source>
        <dbReference type="PROSITE" id="PS50943"/>
    </source>
</evidence>
<gene>
    <name evidence="2" type="ORF">F5544_01390</name>
</gene>
<dbReference type="Proteomes" id="UP000503540">
    <property type="component" value="Chromosome"/>
</dbReference>
<keyword evidence="3" id="KW-1185">Reference proteome</keyword>
<evidence type="ECO:0000313" key="2">
    <source>
        <dbReference type="EMBL" id="QIS08201.1"/>
    </source>
</evidence>
<reference evidence="2 3" key="1">
    <citation type="journal article" date="2019" name="ACS Chem. Biol.">
        <title>Identification and Mobilization of a Cryptic Antibiotic Biosynthesis Gene Locus from a Human-Pathogenic Nocardia Isolate.</title>
        <authorList>
            <person name="Herisse M."/>
            <person name="Ishida K."/>
            <person name="Porter J.L."/>
            <person name="Howden B."/>
            <person name="Hertweck C."/>
            <person name="Stinear T.P."/>
            <person name="Pidot S.J."/>
        </authorList>
    </citation>
    <scope>NUCLEOTIDE SEQUENCE [LARGE SCALE GENOMIC DNA]</scope>
    <source>
        <strain evidence="2 3">AUSMDU00012717</strain>
    </source>
</reference>
<dbReference type="CDD" id="cd00093">
    <property type="entry name" value="HTH_XRE"/>
    <property type="match status" value="1"/>
</dbReference>
<dbReference type="InterPro" id="IPR010982">
    <property type="entry name" value="Lambda_DNA-bd_dom_sf"/>
</dbReference>
<dbReference type="SMART" id="SM00530">
    <property type="entry name" value="HTH_XRE"/>
    <property type="match status" value="1"/>
</dbReference>
<feature type="domain" description="HTH cro/C1-type" evidence="1">
    <location>
        <begin position="10"/>
        <end position="43"/>
    </location>
</feature>
<proteinExistence type="predicted"/>
<dbReference type="InterPro" id="IPR001387">
    <property type="entry name" value="Cro/C1-type_HTH"/>
</dbReference>
<dbReference type="EMBL" id="CP046172">
    <property type="protein sequence ID" value="QIS08201.1"/>
    <property type="molecule type" value="Genomic_DNA"/>
</dbReference>
<dbReference type="GO" id="GO:0003677">
    <property type="term" value="F:DNA binding"/>
    <property type="evidence" value="ECO:0007669"/>
    <property type="project" value="InterPro"/>
</dbReference>
<dbReference type="Pfam" id="PF13560">
    <property type="entry name" value="HTH_31"/>
    <property type="match status" value="1"/>
</dbReference>
<dbReference type="PROSITE" id="PS50943">
    <property type="entry name" value="HTH_CROC1"/>
    <property type="match status" value="1"/>
</dbReference>
<dbReference type="RefSeq" id="WP_167471485.1">
    <property type="nucleotide sequence ID" value="NZ_CP046172.1"/>
</dbReference>
<evidence type="ECO:0000313" key="3">
    <source>
        <dbReference type="Proteomes" id="UP000503540"/>
    </source>
</evidence>
<dbReference type="AlphaFoldDB" id="A0A6G9Y4T4"/>
<dbReference type="SUPFAM" id="SSF47413">
    <property type="entry name" value="lambda repressor-like DNA-binding domains"/>
    <property type="match status" value="1"/>
</dbReference>
<dbReference type="KEGG" id="nah:F5544_01390"/>
<accession>A0A6G9Y4T4</accession>